<dbReference type="PATRIC" id="fig|1423776.4.peg.185"/>
<gene>
    <name evidence="5" type="ORF">FD04_GL000187</name>
</gene>
<feature type="domain" description="NADP-dependent oxidoreductase" evidence="4">
    <location>
        <begin position="13"/>
        <end position="270"/>
    </location>
</feature>
<dbReference type="PANTHER" id="PTHR43638">
    <property type="entry name" value="OXIDOREDUCTASE, ALDO/KETO REDUCTASE FAMILY PROTEIN"/>
    <property type="match status" value="1"/>
</dbReference>
<feature type="binding site" evidence="2">
    <location>
        <position position="111"/>
    </location>
    <ligand>
        <name>substrate</name>
    </ligand>
</feature>
<evidence type="ECO:0000256" key="3">
    <source>
        <dbReference type="PIRSR" id="PIRSR000097-3"/>
    </source>
</evidence>
<evidence type="ECO:0000259" key="4">
    <source>
        <dbReference type="Pfam" id="PF00248"/>
    </source>
</evidence>
<evidence type="ECO:0000313" key="6">
    <source>
        <dbReference type="Proteomes" id="UP000051160"/>
    </source>
</evidence>
<dbReference type="SUPFAM" id="SSF51430">
    <property type="entry name" value="NAD(P)-linked oxidoreductase"/>
    <property type="match status" value="1"/>
</dbReference>
<dbReference type="EMBL" id="AZEE01000027">
    <property type="protein sequence ID" value="KRK98457.1"/>
    <property type="molecule type" value="Genomic_DNA"/>
</dbReference>
<evidence type="ECO:0000256" key="2">
    <source>
        <dbReference type="PIRSR" id="PIRSR000097-2"/>
    </source>
</evidence>
<dbReference type="AlphaFoldDB" id="A0A0R1LZX6"/>
<dbReference type="InterPro" id="IPR020471">
    <property type="entry name" value="AKR"/>
</dbReference>
<dbReference type="OrthoDB" id="9773828at2"/>
<dbReference type="PIRSF" id="PIRSF000097">
    <property type="entry name" value="AKR"/>
    <property type="match status" value="1"/>
</dbReference>
<name>A0A0R1LZX6_9LACO</name>
<feature type="site" description="Lowers pKa of active site Tyr" evidence="3">
    <location>
        <position position="78"/>
    </location>
</feature>
<dbReference type="Proteomes" id="UP000051160">
    <property type="component" value="Unassembled WGS sequence"/>
</dbReference>
<dbReference type="RefSeq" id="WP_054699576.1">
    <property type="nucleotide sequence ID" value="NZ_AZEE01000027.1"/>
</dbReference>
<accession>A0A0R1LZX6</accession>
<dbReference type="Gene3D" id="3.20.20.100">
    <property type="entry name" value="NADP-dependent oxidoreductase domain"/>
    <property type="match status" value="1"/>
</dbReference>
<reference evidence="5 6" key="1">
    <citation type="journal article" date="2015" name="Genome Announc.">
        <title>Expanding the biotechnology potential of lactobacilli through comparative genomics of 213 strains and associated genera.</title>
        <authorList>
            <person name="Sun Z."/>
            <person name="Harris H.M."/>
            <person name="McCann A."/>
            <person name="Guo C."/>
            <person name="Argimon S."/>
            <person name="Zhang W."/>
            <person name="Yang X."/>
            <person name="Jeffery I.B."/>
            <person name="Cooney J.C."/>
            <person name="Kagawa T.F."/>
            <person name="Liu W."/>
            <person name="Song Y."/>
            <person name="Salvetti E."/>
            <person name="Wrobel A."/>
            <person name="Rasinkangas P."/>
            <person name="Parkhill J."/>
            <person name="Rea M.C."/>
            <person name="O'Sullivan O."/>
            <person name="Ritari J."/>
            <person name="Douillard F.P."/>
            <person name="Paul Ross R."/>
            <person name="Yang R."/>
            <person name="Briner A.E."/>
            <person name="Felis G.E."/>
            <person name="de Vos W.M."/>
            <person name="Barrangou R."/>
            <person name="Klaenhammer T.R."/>
            <person name="Caufield P.W."/>
            <person name="Cui Y."/>
            <person name="Zhang H."/>
            <person name="O'Toole P.W."/>
        </authorList>
    </citation>
    <scope>NUCLEOTIDE SEQUENCE [LARGE SCALE GENOMIC DNA]</scope>
    <source>
        <strain evidence="5 6">DSM 19909</strain>
    </source>
</reference>
<evidence type="ECO:0000256" key="1">
    <source>
        <dbReference type="PIRSR" id="PIRSR000097-1"/>
    </source>
</evidence>
<proteinExistence type="predicted"/>
<feature type="active site" description="Proton donor" evidence="1">
    <location>
        <position position="52"/>
    </location>
</feature>
<dbReference type="STRING" id="1423776.FD04_GL000187"/>
<organism evidence="5 6">
    <name type="scientific">Secundilactobacillus odoratitofui DSM 19909 = JCM 15043</name>
    <dbReference type="NCBI Taxonomy" id="1423776"/>
    <lineage>
        <taxon>Bacteria</taxon>
        <taxon>Bacillati</taxon>
        <taxon>Bacillota</taxon>
        <taxon>Bacilli</taxon>
        <taxon>Lactobacillales</taxon>
        <taxon>Lactobacillaceae</taxon>
        <taxon>Secundilactobacillus</taxon>
    </lineage>
</organism>
<dbReference type="InterPro" id="IPR023210">
    <property type="entry name" value="NADP_OxRdtase_dom"/>
</dbReference>
<dbReference type="Pfam" id="PF00248">
    <property type="entry name" value="Aldo_ket_red"/>
    <property type="match status" value="1"/>
</dbReference>
<protein>
    <submittedName>
        <fullName evidence="5">Aldo keto reductase</fullName>
    </submittedName>
</protein>
<dbReference type="GO" id="GO:0016491">
    <property type="term" value="F:oxidoreductase activity"/>
    <property type="evidence" value="ECO:0007669"/>
    <property type="project" value="InterPro"/>
</dbReference>
<dbReference type="InterPro" id="IPR036812">
    <property type="entry name" value="NAD(P)_OxRdtase_dom_sf"/>
</dbReference>
<keyword evidence="6" id="KW-1185">Reference proteome</keyword>
<evidence type="ECO:0000313" key="5">
    <source>
        <dbReference type="EMBL" id="KRK98457.1"/>
    </source>
</evidence>
<dbReference type="PANTHER" id="PTHR43638:SF3">
    <property type="entry name" value="ALDEHYDE REDUCTASE"/>
    <property type="match status" value="1"/>
</dbReference>
<sequence>MQTVTLTGRQVPAIGIGTWHMGDDPLKQEAEIAAIQAGLDAGAQVIDTAEMYGSGRSETLVGKAIKNIPRDQLYLISKVLPNNASKAKMSQSLDASLKRLGVDALDLYLYHWRGGVPLVETVDELERLKTTGKIKAWGISNFDTDDLKELWQLPSGPMAAANEDLYNLGSRGVEYDLLAWQTTHNLPFIAYSPVSNGDQLGANLTTNANVLTVANRHHATPYQIMLAWVISRPQILAIPQTSDATHMVDNVTAGNLKLTADDLKLLDQAYPAPTEKQPLDVL</sequence>
<comment type="caution">
    <text evidence="5">The sequence shown here is derived from an EMBL/GenBank/DDBJ whole genome shotgun (WGS) entry which is preliminary data.</text>
</comment>
<dbReference type="PRINTS" id="PR00069">
    <property type="entry name" value="ALDKETRDTASE"/>
</dbReference>